<gene>
    <name evidence="6" type="primary">desA_2</name>
    <name evidence="6" type="ORF">C1752_01257</name>
</gene>
<dbReference type="GO" id="GO:0006629">
    <property type="term" value="P:lipid metabolic process"/>
    <property type="evidence" value="ECO:0007669"/>
    <property type="project" value="InterPro"/>
</dbReference>
<keyword evidence="3" id="KW-0408">Iron</keyword>
<dbReference type="InterPro" id="IPR005804">
    <property type="entry name" value="FA_desaturase_dom"/>
</dbReference>
<dbReference type="CDD" id="cd03507">
    <property type="entry name" value="Delta12-FADS-like"/>
    <property type="match status" value="1"/>
</dbReference>
<comment type="similarity">
    <text evidence="2">Belongs to the fatty acid desaturase type 2 family.</text>
</comment>
<sequence length="351" mass="40670">MTASLIKPESKLRSLDNPEVTMQKIIQSLPKACFEKNARKAWTEVVVTVLGVALGYAAIVFSPWYLLPFAWFFTGTALTGFFVIGHDCAHRSFAKKRWVNDVVGHICMMPLIYPFHGWRIMHNFHHVHTNELDVDNAWRPFSTEEYDGCGPVVAGAYKVIRGRLWWIGSIIHWFNLHFDWRQYDEKDQADIKLSVAVVVLFGAIAFPTLILTTGVWGFIKFWLLPWMGYHFWMSTFTLVHHTAPDVAFKPTDEWNPAEAQLVGSIHCDYPWWITFLCHDINVHIPHHVSTAIPSYNLRMAHESLKENWGEYVCETKFDLELIKTITDDCHLYEPEKAYQSFKEHQAKAARS</sequence>
<evidence type="ECO:0000313" key="7">
    <source>
        <dbReference type="Proteomes" id="UP000248857"/>
    </source>
</evidence>
<evidence type="ECO:0000313" key="6">
    <source>
        <dbReference type="EMBL" id="PZD74203.1"/>
    </source>
</evidence>
<proteinExistence type="inferred from homology"/>
<evidence type="ECO:0000256" key="1">
    <source>
        <dbReference type="ARBA" id="ARBA00001954"/>
    </source>
</evidence>
<evidence type="ECO:0000256" key="3">
    <source>
        <dbReference type="ARBA" id="ARBA00023004"/>
    </source>
</evidence>
<feature type="domain" description="Fatty acid desaturase" evidence="5">
    <location>
        <begin position="63"/>
        <end position="312"/>
    </location>
</feature>
<organism evidence="6 7">
    <name type="scientific">Acaryochloris thomasi RCC1774</name>
    <dbReference type="NCBI Taxonomy" id="1764569"/>
    <lineage>
        <taxon>Bacteria</taxon>
        <taxon>Bacillati</taxon>
        <taxon>Cyanobacteriota</taxon>
        <taxon>Cyanophyceae</taxon>
        <taxon>Acaryochloridales</taxon>
        <taxon>Acaryochloridaceae</taxon>
        <taxon>Acaryochloris</taxon>
        <taxon>Acaryochloris thomasi</taxon>
    </lineage>
</organism>
<evidence type="ECO:0000259" key="5">
    <source>
        <dbReference type="Pfam" id="PF00487"/>
    </source>
</evidence>
<dbReference type="RefSeq" id="WP_110985232.1">
    <property type="nucleotide sequence ID" value="NZ_CAWNWM010000003.1"/>
</dbReference>
<comment type="cofactor">
    <cofactor evidence="1">
        <name>Fe(2+)</name>
        <dbReference type="ChEBI" id="CHEBI:29033"/>
    </cofactor>
</comment>
<comment type="caution">
    <text evidence="6">The sequence shown here is derived from an EMBL/GenBank/DDBJ whole genome shotgun (WGS) entry which is preliminary data.</text>
</comment>
<evidence type="ECO:0000256" key="2">
    <source>
        <dbReference type="ARBA" id="ARBA00008749"/>
    </source>
</evidence>
<dbReference type="Proteomes" id="UP000248857">
    <property type="component" value="Unassembled WGS sequence"/>
</dbReference>
<keyword evidence="7" id="KW-1185">Reference proteome</keyword>
<evidence type="ECO:0000256" key="4">
    <source>
        <dbReference type="SAM" id="Phobius"/>
    </source>
</evidence>
<dbReference type="EMBL" id="PQWO01000003">
    <property type="protein sequence ID" value="PZD74203.1"/>
    <property type="molecule type" value="Genomic_DNA"/>
</dbReference>
<reference evidence="6 7" key="1">
    <citation type="journal article" date="2018" name="Sci. Rep.">
        <title>A novel species of the marine cyanobacterium Acaryochloris with a unique pigment content and lifestyle.</title>
        <authorList>
            <person name="Partensky F."/>
            <person name="Six C."/>
            <person name="Ratin M."/>
            <person name="Garczarek L."/>
            <person name="Vaulot D."/>
            <person name="Probert I."/>
            <person name="Calteau A."/>
            <person name="Gourvil P."/>
            <person name="Marie D."/>
            <person name="Grebert T."/>
            <person name="Bouchier C."/>
            <person name="Le Panse S."/>
            <person name="Gachenot M."/>
            <person name="Rodriguez F."/>
            <person name="Garrido J.L."/>
        </authorList>
    </citation>
    <scope>NUCLEOTIDE SEQUENCE [LARGE SCALE GENOMIC DNA]</scope>
    <source>
        <strain evidence="6 7">RCC1774</strain>
    </source>
</reference>
<keyword evidence="6" id="KW-0560">Oxidoreductase</keyword>
<name>A0A2W1JLH3_9CYAN</name>
<dbReference type="GO" id="GO:0102985">
    <property type="term" value="F:acyl-CoA (9+3)-desaturase activity"/>
    <property type="evidence" value="ECO:0007669"/>
    <property type="project" value="UniProtKB-EC"/>
</dbReference>
<dbReference type="Pfam" id="PF00487">
    <property type="entry name" value="FA_desaturase"/>
    <property type="match status" value="1"/>
</dbReference>
<feature type="transmembrane region" description="Helical" evidence="4">
    <location>
        <begin position="41"/>
        <end position="59"/>
    </location>
</feature>
<dbReference type="AlphaFoldDB" id="A0A2W1JLH3"/>
<dbReference type="EC" id="1.14.19.6" evidence="6"/>
<dbReference type="PANTHER" id="PTHR32100">
    <property type="entry name" value="OMEGA-6 FATTY ACID DESATURASE, CHLOROPLASTIC"/>
    <property type="match status" value="1"/>
</dbReference>
<keyword evidence="4" id="KW-0812">Transmembrane</keyword>
<keyword evidence="4" id="KW-0472">Membrane</keyword>
<protein>
    <submittedName>
        <fullName evidence="6">Delta(12)-fatty-acid desaturase</fullName>
        <ecNumber evidence="6">1.14.19.6</ecNumber>
    </submittedName>
</protein>
<dbReference type="InterPro" id="IPR012171">
    <property type="entry name" value="Fatty_acid_desaturase"/>
</dbReference>
<dbReference type="OrthoDB" id="9769653at2"/>
<feature type="transmembrane region" description="Helical" evidence="4">
    <location>
        <begin position="193"/>
        <end position="219"/>
    </location>
</feature>
<feature type="transmembrane region" description="Helical" evidence="4">
    <location>
        <begin position="98"/>
        <end position="116"/>
    </location>
</feature>
<keyword evidence="4" id="KW-1133">Transmembrane helix</keyword>
<feature type="transmembrane region" description="Helical" evidence="4">
    <location>
        <begin position="65"/>
        <end position="86"/>
    </location>
</feature>
<accession>A0A2W1JLH3</accession>